<keyword evidence="2" id="KW-1185">Reference proteome</keyword>
<evidence type="ECO:0000313" key="1">
    <source>
        <dbReference type="EMBL" id="GIJ21075.1"/>
    </source>
</evidence>
<dbReference type="RefSeq" id="WP_239095783.1">
    <property type="nucleotide sequence ID" value="NZ_BOPB01000009.1"/>
</dbReference>
<dbReference type="InterPro" id="IPR009078">
    <property type="entry name" value="Ferritin-like_SF"/>
</dbReference>
<dbReference type="Proteomes" id="UP000643165">
    <property type="component" value="Unassembled WGS sequence"/>
</dbReference>
<name>A0ABQ4IT20_9ACTN</name>
<dbReference type="InterPro" id="IPR025859">
    <property type="entry name" value="AurF/CmlI"/>
</dbReference>
<evidence type="ECO:0000313" key="2">
    <source>
        <dbReference type="Proteomes" id="UP000643165"/>
    </source>
</evidence>
<dbReference type="Gene3D" id="1.10.620.20">
    <property type="entry name" value="Ribonucleotide Reductase, subunit A"/>
    <property type="match status" value="1"/>
</dbReference>
<comment type="caution">
    <text evidence="1">The sequence shown here is derived from an EMBL/GenBank/DDBJ whole genome shotgun (WGS) entry which is preliminary data.</text>
</comment>
<protein>
    <recommendedName>
        <fullName evidence="3">Ferritin-like domain-containing protein</fullName>
    </recommendedName>
</protein>
<dbReference type="InterPro" id="IPR012348">
    <property type="entry name" value="RNR-like"/>
</dbReference>
<proteinExistence type="predicted"/>
<organism evidence="1 2">
    <name type="scientific">Micromonospora lutea</name>
    <dbReference type="NCBI Taxonomy" id="419825"/>
    <lineage>
        <taxon>Bacteria</taxon>
        <taxon>Bacillati</taxon>
        <taxon>Actinomycetota</taxon>
        <taxon>Actinomycetes</taxon>
        <taxon>Micromonosporales</taxon>
        <taxon>Micromonosporaceae</taxon>
        <taxon>Micromonospora</taxon>
    </lineage>
</organism>
<dbReference type="EMBL" id="BOPB01000009">
    <property type="protein sequence ID" value="GIJ21075.1"/>
    <property type="molecule type" value="Genomic_DNA"/>
</dbReference>
<dbReference type="Pfam" id="PF11583">
    <property type="entry name" value="AurF"/>
    <property type="match status" value="1"/>
</dbReference>
<dbReference type="CDD" id="cd00657">
    <property type="entry name" value="Ferritin_like"/>
    <property type="match status" value="1"/>
</dbReference>
<evidence type="ECO:0008006" key="3">
    <source>
        <dbReference type="Google" id="ProtNLM"/>
    </source>
</evidence>
<sequence length="315" mass="35797">MSDRTTSIDSSFAAQFTWDYESTNSNMRRLYEQGKAAQWNATTDIDWSVDLSFDALVTRRPGFSAAPLQVGGRKSPVPPELWDTFNWEYHSWLTSQFLHGEQGALLATSRLVEVVPDIDSKLYAGAQVADEARHVEVYAKYLALLGNSYPVNPALQEMLGDVISESRWDVIYLGMQIIVEGLALAVFRIEHARSFNPVIRRITELVARDEARHVAFGVLALKGMYAELSSRELREREEFVMESALLMARRFRLEEVWQRLDLDVDAGIAYAAEDPAMADFRRLMFSKIVTCLNQLGLMTDTIRSHLRQLTLLRPA</sequence>
<reference evidence="1 2" key="1">
    <citation type="submission" date="2021-01" db="EMBL/GenBank/DDBJ databases">
        <title>Whole genome shotgun sequence of Verrucosispora lutea NBRC 106530.</title>
        <authorList>
            <person name="Komaki H."/>
            <person name="Tamura T."/>
        </authorList>
    </citation>
    <scope>NUCLEOTIDE SEQUENCE [LARGE SCALE GENOMIC DNA]</scope>
    <source>
        <strain evidence="1 2">NBRC 106530</strain>
    </source>
</reference>
<dbReference type="SUPFAM" id="SSF47240">
    <property type="entry name" value="Ferritin-like"/>
    <property type="match status" value="1"/>
</dbReference>
<gene>
    <name evidence="1" type="ORF">Vlu01_16990</name>
</gene>
<accession>A0ABQ4IT20</accession>